<feature type="transmembrane region" description="Helical" evidence="1">
    <location>
        <begin position="385"/>
        <end position="404"/>
    </location>
</feature>
<accession>A0A316ECM0</accession>
<dbReference type="RefSeq" id="WP_146199148.1">
    <property type="nucleotide sequence ID" value="NZ_QGGO01000011.1"/>
</dbReference>
<protein>
    <recommendedName>
        <fullName evidence="4">O-antigen ligase-like membrane protein</fullName>
    </recommendedName>
</protein>
<dbReference type="Proteomes" id="UP000245489">
    <property type="component" value="Unassembled WGS sequence"/>
</dbReference>
<dbReference type="OrthoDB" id="930125at2"/>
<feature type="transmembrane region" description="Helical" evidence="1">
    <location>
        <begin position="35"/>
        <end position="55"/>
    </location>
</feature>
<dbReference type="EMBL" id="QGGO01000011">
    <property type="protein sequence ID" value="PWK26513.1"/>
    <property type="molecule type" value="Genomic_DNA"/>
</dbReference>
<evidence type="ECO:0000313" key="2">
    <source>
        <dbReference type="EMBL" id="PWK26513.1"/>
    </source>
</evidence>
<organism evidence="2 3">
    <name type="scientific">Arcicella aurantiaca</name>
    <dbReference type="NCBI Taxonomy" id="591202"/>
    <lineage>
        <taxon>Bacteria</taxon>
        <taxon>Pseudomonadati</taxon>
        <taxon>Bacteroidota</taxon>
        <taxon>Cytophagia</taxon>
        <taxon>Cytophagales</taxon>
        <taxon>Flectobacillaceae</taxon>
        <taxon>Arcicella</taxon>
    </lineage>
</organism>
<feature type="transmembrane region" description="Helical" evidence="1">
    <location>
        <begin position="251"/>
        <end position="271"/>
    </location>
</feature>
<proteinExistence type="predicted"/>
<keyword evidence="3" id="KW-1185">Reference proteome</keyword>
<feature type="transmembrane region" description="Helical" evidence="1">
    <location>
        <begin position="223"/>
        <end position="239"/>
    </location>
</feature>
<reference evidence="2 3" key="1">
    <citation type="submission" date="2018-05" db="EMBL/GenBank/DDBJ databases">
        <title>Genomic Encyclopedia of Archaeal and Bacterial Type Strains, Phase II (KMG-II): from individual species to whole genera.</title>
        <authorList>
            <person name="Goeker M."/>
        </authorList>
    </citation>
    <scope>NUCLEOTIDE SEQUENCE [LARGE SCALE GENOMIC DNA]</scope>
    <source>
        <strain evidence="2 3">DSM 22214</strain>
    </source>
</reference>
<feature type="transmembrane region" description="Helical" evidence="1">
    <location>
        <begin position="283"/>
        <end position="303"/>
    </location>
</feature>
<evidence type="ECO:0000313" key="3">
    <source>
        <dbReference type="Proteomes" id="UP000245489"/>
    </source>
</evidence>
<keyword evidence="1" id="KW-0812">Transmembrane</keyword>
<comment type="caution">
    <text evidence="2">The sequence shown here is derived from an EMBL/GenBank/DDBJ whole genome shotgun (WGS) entry which is preliminary data.</text>
</comment>
<feature type="transmembrane region" description="Helical" evidence="1">
    <location>
        <begin position="128"/>
        <end position="149"/>
    </location>
</feature>
<feature type="transmembrane region" description="Helical" evidence="1">
    <location>
        <begin position="100"/>
        <end position="121"/>
    </location>
</feature>
<feature type="transmembrane region" description="Helical" evidence="1">
    <location>
        <begin position="67"/>
        <end position="88"/>
    </location>
</feature>
<evidence type="ECO:0008006" key="4">
    <source>
        <dbReference type="Google" id="ProtNLM"/>
    </source>
</evidence>
<name>A0A316ECM0_9BACT</name>
<evidence type="ECO:0000256" key="1">
    <source>
        <dbReference type="SAM" id="Phobius"/>
    </source>
</evidence>
<feature type="transmembrane region" description="Helical" evidence="1">
    <location>
        <begin position="410"/>
        <end position="428"/>
    </location>
</feature>
<feature type="transmembrane region" description="Helical" evidence="1">
    <location>
        <begin position="352"/>
        <end position="373"/>
    </location>
</feature>
<sequence>MNSFFNFKYSRQFLGIFMVFMGSPLIFFFKEIAGFGGASTFTIGSLVLGMILMISPDDIFKKFYKPNLPLFRLASVFIAIALINFFFANPFYGYSANRYVFIRDLGNYMFIFTFFFLLLGVSNDIKDYFLPIVVGLTFLGSVCLIYSMATNPYFVIGQRASVVFGDGSTTASGNPHVYARNAFGGVFASYLMLKNKSMIWKIFSLANLVLSIIVLVLTQARSILLAFFFTIAIFCYYNISRQSVKNVFLGIFKPQNFFLILLLFAGFSYFVSTQAKLVSIITMYYDAVTITFTKAILTATGMAEDTKSIDYSAMGRVNSFAEFKKVFFETPWQLILGKGYRFLYMDIPLLETWIDCGIMAFISFSLMNFVIFIEALRAIKEGRNPLTTFLGYFYMCYFVGLFTGGEPYGTPYWFIFCVMIRFLGIKYIQRNINFLKKSVPKTSPVM</sequence>
<keyword evidence="1" id="KW-0472">Membrane</keyword>
<dbReference type="AlphaFoldDB" id="A0A316ECM0"/>
<keyword evidence="1" id="KW-1133">Transmembrane helix</keyword>
<feature type="transmembrane region" description="Helical" evidence="1">
    <location>
        <begin position="12"/>
        <end position="29"/>
    </location>
</feature>
<feature type="transmembrane region" description="Helical" evidence="1">
    <location>
        <begin position="198"/>
        <end position="216"/>
    </location>
</feature>
<gene>
    <name evidence="2" type="ORF">LV89_02358</name>
</gene>